<accession>X5MDM5</accession>
<dbReference type="EMBL" id="HG966617">
    <property type="protein sequence ID" value="CDO58614.1"/>
    <property type="molecule type" value="Genomic_DNA"/>
</dbReference>
<dbReference type="Proteomes" id="UP000032160">
    <property type="component" value="Chromosome I"/>
</dbReference>
<dbReference type="HOGENOM" id="CLU_3248826_0_0_5"/>
<dbReference type="AlphaFoldDB" id="X5MDM5"/>
<sequence>MRCGQILSKSAAAPATVSGERFGHYATDAEMHWEGGCKCDDP</sequence>
<dbReference type="STRING" id="1458461.BN1012_Phect400"/>
<protein>
    <submittedName>
        <fullName evidence="1">Uncharacterized protein</fullName>
    </submittedName>
</protein>
<organism evidence="1 2">
    <name type="scientific">Candidatus Phaeomarinibacter ectocarpi</name>
    <dbReference type="NCBI Taxonomy" id="1458461"/>
    <lineage>
        <taxon>Bacteria</taxon>
        <taxon>Pseudomonadati</taxon>
        <taxon>Pseudomonadota</taxon>
        <taxon>Alphaproteobacteria</taxon>
        <taxon>Hyphomicrobiales</taxon>
        <taxon>Parvibaculaceae</taxon>
        <taxon>Candidatus Phaeomarinibacter</taxon>
    </lineage>
</organism>
<name>X5MDM5_9HYPH</name>
<reference evidence="1 2" key="1">
    <citation type="journal article" date="2014" name="Front. Genet.">
        <title>Genome and metabolic network of "Candidatus Phaeomarinobacter ectocarpi" Ec32, a new candidate genus of Alphaproteobacteria frequently associated with brown algae.</title>
        <authorList>
            <person name="Dittami S.M."/>
            <person name="Barbeyron T."/>
            <person name="Boyen C."/>
            <person name="Cambefort J."/>
            <person name="Collet G."/>
            <person name="Delage L."/>
            <person name="Gobet A."/>
            <person name="Groisillier A."/>
            <person name="Leblanc C."/>
            <person name="Michel G."/>
            <person name="Scornet D."/>
            <person name="Siegel A."/>
            <person name="Tapia J.E."/>
            <person name="Tonon T."/>
        </authorList>
    </citation>
    <scope>NUCLEOTIDE SEQUENCE [LARGE SCALE GENOMIC DNA]</scope>
    <source>
        <strain evidence="1 2">Ec32</strain>
    </source>
</reference>
<gene>
    <name evidence="1" type="ORF">BN1012_Phect400</name>
</gene>
<evidence type="ECO:0000313" key="1">
    <source>
        <dbReference type="EMBL" id="CDO58614.1"/>
    </source>
</evidence>
<proteinExistence type="predicted"/>
<keyword evidence="2" id="KW-1185">Reference proteome</keyword>
<evidence type="ECO:0000313" key="2">
    <source>
        <dbReference type="Proteomes" id="UP000032160"/>
    </source>
</evidence>
<dbReference type="KEGG" id="pect:BN1012_Phect400"/>